<dbReference type="EMBL" id="CM037617">
    <property type="protein sequence ID" value="KAH8004220.1"/>
    <property type="molecule type" value="Genomic_DNA"/>
</dbReference>
<gene>
    <name evidence="1" type="ORF">K3G42_005574</name>
</gene>
<evidence type="ECO:0000313" key="1">
    <source>
        <dbReference type="EMBL" id="KAH8004220.1"/>
    </source>
</evidence>
<comment type="caution">
    <text evidence="1">The sequence shown here is derived from an EMBL/GenBank/DDBJ whole genome shotgun (WGS) entry which is preliminary data.</text>
</comment>
<accession>A0ACB8FG39</accession>
<organism evidence="1 2">
    <name type="scientific">Sphaerodactylus townsendi</name>
    <dbReference type="NCBI Taxonomy" id="933632"/>
    <lineage>
        <taxon>Eukaryota</taxon>
        <taxon>Metazoa</taxon>
        <taxon>Chordata</taxon>
        <taxon>Craniata</taxon>
        <taxon>Vertebrata</taxon>
        <taxon>Euteleostomi</taxon>
        <taxon>Lepidosauria</taxon>
        <taxon>Squamata</taxon>
        <taxon>Bifurcata</taxon>
        <taxon>Gekkota</taxon>
        <taxon>Sphaerodactylidae</taxon>
        <taxon>Sphaerodactylus</taxon>
    </lineage>
</organism>
<evidence type="ECO:0000313" key="2">
    <source>
        <dbReference type="Proteomes" id="UP000827872"/>
    </source>
</evidence>
<dbReference type="Proteomes" id="UP000827872">
    <property type="component" value="Linkage Group LG04"/>
</dbReference>
<protein>
    <submittedName>
        <fullName evidence="1">Uncharacterized protein</fullName>
    </submittedName>
</protein>
<name>A0ACB8FG39_9SAUR</name>
<sequence>MNHTSNLYANISCIPPYEEIMLLFCLCRSCCEESHGITSSSRTHEKKEYRHKVTKEFTLAGSGALSFKHHYRAYCGWSYMMRPFYKMNITQELDNPRFQELASHLDPLGKQASLQRHTEFLVRKRAVMGRRVSEGLIDIHQ</sequence>
<proteinExistence type="predicted"/>
<reference evidence="1" key="1">
    <citation type="submission" date="2021-08" db="EMBL/GenBank/DDBJ databases">
        <title>The first chromosome-level gecko genome reveals the dynamic sex chromosomes of Neotropical dwarf geckos (Sphaerodactylidae: Sphaerodactylus).</title>
        <authorList>
            <person name="Pinto B.J."/>
            <person name="Keating S.E."/>
            <person name="Gamble T."/>
        </authorList>
    </citation>
    <scope>NUCLEOTIDE SEQUENCE</scope>
    <source>
        <strain evidence="1">TG3544</strain>
    </source>
</reference>
<keyword evidence="2" id="KW-1185">Reference proteome</keyword>